<dbReference type="CDD" id="cd02094">
    <property type="entry name" value="P-type_ATPase_Cu-like"/>
    <property type="match status" value="1"/>
</dbReference>
<dbReference type="Pfam" id="PF00702">
    <property type="entry name" value="Hydrolase"/>
    <property type="match status" value="1"/>
</dbReference>
<dbReference type="GO" id="GO:0060003">
    <property type="term" value="P:copper ion export"/>
    <property type="evidence" value="ECO:0007669"/>
    <property type="project" value="UniProtKB-ARBA"/>
</dbReference>
<dbReference type="NCBIfam" id="TIGR01525">
    <property type="entry name" value="ATPase-IB_hvy"/>
    <property type="match status" value="1"/>
</dbReference>
<dbReference type="EMBL" id="AQQY01000003">
    <property type="protein sequence ID" value="KCV82593.1"/>
    <property type="molecule type" value="Genomic_DNA"/>
</dbReference>
<dbReference type="PRINTS" id="PR00119">
    <property type="entry name" value="CATATPASE"/>
</dbReference>
<dbReference type="FunFam" id="2.70.150.10:FF:000020">
    <property type="entry name" value="Copper-exporting P-type ATPase A"/>
    <property type="match status" value="1"/>
</dbReference>
<feature type="transmembrane region" description="Helical" evidence="20">
    <location>
        <begin position="187"/>
        <end position="210"/>
    </location>
</feature>
<dbReference type="InterPro" id="IPR023298">
    <property type="entry name" value="ATPase_P-typ_TM_dom_sf"/>
</dbReference>
<comment type="similarity">
    <text evidence="2 20">Belongs to the cation transport ATPase (P-type) (TC 3.A.3) family. Type IB subfamily.</text>
</comment>
<dbReference type="InterPro" id="IPR018303">
    <property type="entry name" value="ATPase_P-typ_P_site"/>
</dbReference>
<evidence type="ECO:0000256" key="15">
    <source>
        <dbReference type="ARBA" id="ARBA00023008"/>
    </source>
</evidence>
<evidence type="ECO:0000256" key="6">
    <source>
        <dbReference type="ARBA" id="ARBA00022553"/>
    </source>
</evidence>
<dbReference type="InterPro" id="IPR008250">
    <property type="entry name" value="ATPase_P-typ_transduc_dom_A_sf"/>
</dbReference>
<keyword evidence="14 20" id="KW-1133">Transmembrane helix</keyword>
<keyword evidence="23" id="KW-1185">Reference proteome</keyword>
<dbReference type="SUPFAM" id="SSF81653">
    <property type="entry name" value="Calcium ATPase, transduction domain A"/>
    <property type="match status" value="1"/>
</dbReference>
<evidence type="ECO:0000256" key="7">
    <source>
        <dbReference type="ARBA" id="ARBA00022692"/>
    </source>
</evidence>
<evidence type="ECO:0000256" key="13">
    <source>
        <dbReference type="ARBA" id="ARBA00022967"/>
    </source>
</evidence>
<dbReference type="EC" id="7.2.2.8" evidence="3"/>
<organism evidence="22 23">
    <name type="scientific">Actibacterium atlanticum</name>
    <dbReference type="NCBI Taxonomy" id="1461693"/>
    <lineage>
        <taxon>Bacteria</taxon>
        <taxon>Pseudomonadati</taxon>
        <taxon>Pseudomonadota</taxon>
        <taxon>Alphaproteobacteria</taxon>
        <taxon>Rhodobacterales</taxon>
        <taxon>Roseobacteraceae</taxon>
        <taxon>Actibacterium</taxon>
    </lineage>
</organism>
<dbReference type="SUPFAM" id="SSF55008">
    <property type="entry name" value="HMA, heavy metal-associated domain"/>
    <property type="match status" value="2"/>
</dbReference>
<dbReference type="GO" id="GO:0043682">
    <property type="term" value="F:P-type divalent copper transporter activity"/>
    <property type="evidence" value="ECO:0007669"/>
    <property type="project" value="TreeGrafter"/>
</dbReference>
<feature type="transmembrane region" description="Helical" evidence="20">
    <location>
        <begin position="443"/>
        <end position="466"/>
    </location>
</feature>
<dbReference type="InterPro" id="IPR001757">
    <property type="entry name" value="P_typ_ATPase"/>
</dbReference>
<feature type="transmembrane region" description="Helical" evidence="20">
    <location>
        <begin position="263"/>
        <end position="281"/>
    </location>
</feature>
<keyword evidence="12" id="KW-0460">Magnesium</keyword>
<keyword evidence="16" id="KW-0406">Ion transport</keyword>
<dbReference type="Gene3D" id="3.30.70.100">
    <property type="match status" value="2"/>
</dbReference>
<dbReference type="Gene3D" id="2.70.150.10">
    <property type="entry name" value="Calcium-transporting ATPase, cytoplasmic transduction domain A"/>
    <property type="match status" value="1"/>
</dbReference>
<evidence type="ECO:0000256" key="1">
    <source>
        <dbReference type="ARBA" id="ARBA00004651"/>
    </source>
</evidence>
<dbReference type="InterPro" id="IPR023214">
    <property type="entry name" value="HAD_sf"/>
</dbReference>
<evidence type="ECO:0000256" key="11">
    <source>
        <dbReference type="ARBA" id="ARBA00022840"/>
    </source>
</evidence>
<dbReference type="SUPFAM" id="SSF81665">
    <property type="entry name" value="Calcium ATPase, transmembrane domain M"/>
    <property type="match status" value="1"/>
</dbReference>
<reference evidence="22 23" key="1">
    <citation type="submission" date="2013-04" db="EMBL/GenBank/DDBJ databases">
        <title>Shimia sp. 22II-S11-Z10 Genome Sequencing.</title>
        <authorList>
            <person name="Lai Q."/>
            <person name="Li G."/>
            <person name="Shao Z."/>
        </authorList>
    </citation>
    <scope>NUCLEOTIDE SEQUENCE [LARGE SCALE GENOMIC DNA]</scope>
    <source>
        <strain evidence="23">22II-S11-Z10</strain>
    </source>
</reference>
<dbReference type="SFLD" id="SFLDS00003">
    <property type="entry name" value="Haloacid_Dehalogenase"/>
    <property type="match status" value="1"/>
</dbReference>
<keyword evidence="10" id="KW-0187">Copper transport</keyword>
<accession>A0A058ZM00</accession>
<dbReference type="GO" id="GO:0140581">
    <property type="term" value="F:P-type monovalent copper transporter activity"/>
    <property type="evidence" value="ECO:0007669"/>
    <property type="project" value="UniProtKB-EC"/>
</dbReference>
<protein>
    <recommendedName>
        <fullName evidence="3">P-type Cu(+) transporter</fullName>
        <ecNumber evidence="3">7.2.2.8</ecNumber>
    </recommendedName>
    <alternativeName>
        <fullName evidence="18">Cu(+)-exporting ATPase</fullName>
    </alternativeName>
</protein>
<keyword evidence="5 20" id="KW-1003">Cell membrane</keyword>
<dbReference type="SUPFAM" id="SSF56784">
    <property type="entry name" value="HAD-like"/>
    <property type="match status" value="1"/>
</dbReference>
<evidence type="ECO:0000256" key="18">
    <source>
        <dbReference type="ARBA" id="ARBA00033239"/>
    </source>
</evidence>
<evidence type="ECO:0000256" key="4">
    <source>
        <dbReference type="ARBA" id="ARBA00022448"/>
    </source>
</evidence>
<dbReference type="PANTHER" id="PTHR43520">
    <property type="entry name" value="ATP7, ISOFORM B"/>
    <property type="match status" value="1"/>
</dbReference>
<feature type="transmembrane region" description="Helical" evidence="20">
    <location>
        <begin position="162"/>
        <end position="181"/>
    </location>
</feature>
<dbReference type="InterPro" id="IPR027256">
    <property type="entry name" value="P-typ_ATPase_IB"/>
</dbReference>
<feature type="domain" description="HMA" evidence="21">
    <location>
        <begin position="72"/>
        <end position="138"/>
    </location>
</feature>
<dbReference type="RefSeq" id="WP_081806451.1">
    <property type="nucleotide sequence ID" value="NZ_AQQY01000003.1"/>
</dbReference>
<evidence type="ECO:0000259" key="21">
    <source>
        <dbReference type="PROSITE" id="PS50846"/>
    </source>
</evidence>
<keyword evidence="13" id="KW-1278">Translocase</keyword>
<dbReference type="NCBIfam" id="TIGR01511">
    <property type="entry name" value="ATPase-IB1_Cu"/>
    <property type="match status" value="1"/>
</dbReference>
<dbReference type="FunFam" id="3.30.70.100:FF:000005">
    <property type="entry name" value="Copper-exporting P-type ATPase A"/>
    <property type="match status" value="1"/>
</dbReference>
<evidence type="ECO:0000256" key="5">
    <source>
        <dbReference type="ARBA" id="ARBA00022475"/>
    </source>
</evidence>
<dbReference type="PRINTS" id="PR00120">
    <property type="entry name" value="HATPASE"/>
</dbReference>
<evidence type="ECO:0000256" key="2">
    <source>
        <dbReference type="ARBA" id="ARBA00006024"/>
    </source>
</evidence>
<dbReference type="GO" id="GO:0016887">
    <property type="term" value="F:ATP hydrolysis activity"/>
    <property type="evidence" value="ECO:0007669"/>
    <property type="project" value="InterPro"/>
</dbReference>
<keyword evidence="4" id="KW-0813">Transport</keyword>
<dbReference type="AlphaFoldDB" id="A0A058ZM00"/>
<evidence type="ECO:0000256" key="12">
    <source>
        <dbReference type="ARBA" id="ARBA00022842"/>
    </source>
</evidence>
<comment type="subcellular location">
    <subcellularLocation>
        <location evidence="1">Cell membrane</location>
        <topology evidence="1">Multi-pass membrane protein</topology>
    </subcellularLocation>
</comment>
<keyword evidence="7 20" id="KW-0812">Transmembrane</keyword>
<keyword evidence="8 20" id="KW-0479">Metal-binding</keyword>
<dbReference type="eggNOG" id="COG2217">
    <property type="taxonomic scope" value="Bacteria"/>
</dbReference>
<comment type="caution">
    <text evidence="22">The sequence shown here is derived from an EMBL/GenBank/DDBJ whole genome shotgun (WGS) entry which is preliminary data.</text>
</comment>
<dbReference type="STRING" id="1461693.ATO10_06611"/>
<evidence type="ECO:0000256" key="16">
    <source>
        <dbReference type="ARBA" id="ARBA00023065"/>
    </source>
</evidence>
<comment type="catalytic activity">
    <reaction evidence="19">
        <text>Cu(+)(in) + ATP + H2O = Cu(+)(out) + ADP + phosphate + H(+)</text>
        <dbReference type="Rhea" id="RHEA:25792"/>
        <dbReference type="ChEBI" id="CHEBI:15377"/>
        <dbReference type="ChEBI" id="CHEBI:15378"/>
        <dbReference type="ChEBI" id="CHEBI:30616"/>
        <dbReference type="ChEBI" id="CHEBI:43474"/>
        <dbReference type="ChEBI" id="CHEBI:49552"/>
        <dbReference type="ChEBI" id="CHEBI:456216"/>
        <dbReference type="EC" id="7.2.2.8"/>
    </reaction>
</comment>
<dbReference type="InterPro" id="IPR017969">
    <property type="entry name" value="Heavy-metal-associated_CS"/>
</dbReference>
<dbReference type="PANTHER" id="PTHR43520:SF8">
    <property type="entry name" value="P-TYPE CU(+) TRANSPORTER"/>
    <property type="match status" value="1"/>
</dbReference>
<dbReference type="GO" id="GO:0005524">
    <property type="term" value="F:ATP binding"/>
    <property type="evidence" value="ECO:0007669"/>
    <property type="project" value="UniProtKB-UniRule"/>
</dbReference>
<feature type="transmembrane region" description="Helical" evidence="20">
    <location>
        <begin position="415"/>
        <end position="437"/>
    </location>
</feature>
<evidence type="ECO:0000256" key="10">
    <source>
        <dbReference type="ARBA" id="ARBA00022796"/>
    </source>
</evidence>
<keyword evidence="9 20" id="KW-0547">Nucleotide-binding</keyword>
<evidence type="ECO:0000256" key="17">
    <source>
        <dbReference type="ARBA" id="ARBA00023136"/>
    </source>
</evidence>
<dbReference type="GO" id="GO:0055070">
    <property type="term" value="P:copper ion homeostasis"/>
    <property type="evidence" value="ECO:0007669"/>
    <property type="project" value="TreeGrafter"/>
</dbReference>
<dbReference type="Pfam" id="PF00122">
    <property type="entry name" value="E1-E2_ATPase"/>
    <property type="match status" value="1"/>
</dbReference>
<name>A0A058ZM00_9RHOB</name>
<evidence type="ECO:0000256" key="20">
    <source>
        <dbReference type="RuleBase" id="RU362081"/>
    </source>
</evidence>
<feature type="domain" description="HMA" evidence="21">
    <location>
        <begin position="5"/>
        <end position="70"/>
    </location>
</feature>
<evidence type="ECO:0000256" key="8">
    <source>
        <dbReference type="ARBA" id="ARBA00022723"/>
    </source>
</evidence>
<dbReference type="Proteomes" id="UP000024836">
    <property type="component" value="Unassembled WGS sequence"/>
</dbReference>
<dbReference type="PATRIC" id="fig|1461693.3.peg.1341"/>
<dbReference type="NCBIfam" id="TIGR01494">
    <property type="entry name" value="ATPase_P-type"/>
    <property type="match status" value="1"/>
</dbReference>
<dbReference type="SFLD" id="SFLDF00027">
    <property type="entry name" value="p-type_atpase"/>
    <property type="match status" value="1"/>
</dbReference>
<dbReference type="InterPro" id="IPR044492">
    <property type="entry name" value="P_typ_ATPase_HD_dom"/>
</dbReference>
<dbReference type="FunFam" id="3.40.50.1000:FF:000144">
    <property type="entry name" value="copper-transporting ATPase 1 isoform X2"/>
    <property type="match status" value="1"/>
</dbReference>
<dbReference type="GO" id="GO:0005886">
    <property type="term" value="C:plasma membrane"/>
    <property type="evidence" value="ECO:0007669"/>
    <property type="project" value="UniProtKB-SubCell"/>
</dbReference>
<evidence type="ECO:0000256" key="9">
    <source>
        <dbReference type="ARBA" id="ARBA00022741"/>
    </source>
</evidence>
<keyword evidence="17 20" id="KW-0472">Membrane</keyword>
<dbReference type="GO" id="GO:0005507">
    <property type="term" value="F:copper ion binding"/>
    <property type="evidence" value="ECO:0007669"/>
    <property type="project" value="TreeGrafter"/>
</dbReference>
<dbReference type="Gene3D" id="3.40.1110.10">
    <property type="entry name" value="Calcium-transporting ATPase, cytoplasmic domain N"/>
    <property type="match status" value="1"/>
</dbReference>
<dbReference type="PROSITE" id="PS50846">
    <property type="entry name" value="HMA_2"/>
    <property type="match status" value="2"/>
</dbReference>
<dbReference type="InterPro" id="IPR023299">
    <property type="entry name" value="ATPase_P-typ_cyto_dom_N"/>
</dbReference>
<dbReference type="SFLD" id="SFLDG00002">
    <property type="entry name" value="C1.7:_P-type_atpase_like"/>
    <property type="match status" value="1"/>
</dbReference>
<dbReference type="CDD" id="cd00371">
    <property type="entry name" value="HMA"/>
    <property type="match status" value="2"/>
</dbReference>
<keyword evidence="15" id="KW-0186">Copper</keyword>
<gene>
    <name evidence="22" type="ORF">ATO10_06611</name>
</gene>
<dbReference type="PROSITE" id="PS00154">
    <property type="entry name" value="ATPASE_E1_E2"/>
    <property type="match status" value="1"/>
</dbReference>
<dbReference type="InterPro" id="IPR036163">
    <property type="entry name" value="HMA_dom_sf"/>
</dbReference>
<dbReference type="InterPro" id="IPR036412">
    <property type="entry name" value="HAD-like_sf"/>
</dbReference>
<proteinExistence type="inferred from homology"/>
<feature type="transmembrane region" description="Helical" evidence="20">
    <location>
        <begin position="776"/>
        <end position="795"/>
    </location>
</feature>
<dbReference type="Pfam" id="PF00403">
    <property type="entry name" value="HMA"/>
    <property type="match status" value="2"/>
</dbReference>
<dbReference type="InterPro" id="IPR006121">
    <property type="entry name" value="HMA_dom"/>
</dbReference>
<dbReference type="InterPro" id="IPR059000">
    <property type="entry name" value="ATPase_P-type_domA"/>
</dbReference>
<feature type="transmembrane region" description="Helical" evidence="20">
    <location>
        <begin position="751"/>
        <end position="770"/>
    </location>
</feature>
<evidence type="ECO:0000256" key="14">
    <source>
        <dbReference type="ARBA" id="ARBA00022989"/>
    </source>
</evidence>
<dbReference type="OrthoDB" id="9807843at2"/>
<evidence type="ECO:0000313" key="22">
    <source>
        <dbReference type="EMBL" id="KCV82593.1"/>
    </source>
</evidence>
<evidence type="ECO:0000256" key="19">
    <source>
        <dbReference type="ARBA" id="ARBA00049289"/>
    </source>
</evidence>
<evidence type="ECO:0000313" key="23">
    <source>
        <dbReference type="Proteomes" id="UP000024836"/>
    </source>
</evidence>
<sequence>MTASSTTALHIQGMTCASCAGRVERALAAVPGVALAAVNLANNTASVTHDTTVKPVFLAETVTKTGYPVATAELVLEVEGLNCAACVGRAEKALNAGAEVLEASVNLATKTAHVTYLEGATSASEIAALSTMAGYPAHAKQVSALDSDATQDEIAPIRRKTLLAAALALPVFVMEMGGHLIPAMHGWVHGTLGMQNAIFLQFVLTTLVLVGPGRGFFTKGYPALLRGAPDMNALVALGTSAAYLFSVLATFAPGLLPQGTAQVYYESAAVIIVLILLGRWLEARAKGRTGQAIRKLLDLRPKTARVERKGALKDLPIGQIAAGDVIHIRPGEKIPTDGVVISGESYVDESMITGEPAPVGKAEGAGLVGGTVNGNGALVMRAQQVGSETVLAQIITMVEQAQGAKLPIQGAADRIVMWFVPAVLGVAAVTVLAWLIFGPQPALGFALVAGVSVLIIACPCAMGLATPTSIMVGTGRAAELGVLFRKGDALQALQGARVVAFDKTGTLTEGKPRLTDVALAPGADRATVLRLAAGAEAGSEHPIARAITSAAPGAAAETFEALPGKGIMARVEGRDILIGAPRLMDENDVIYSDLETEYRALAGQGKTPVIVAVDGVAKAVLAVSDPIKPSAVKAVQRLHQMGLKVAMITGDAQGTADAIAAQIGIDQVTAGVLPAGKIDAVKSLGRDVVFVGDGINDAPALAAAGVGIAIGTGTDVAIEAADVVLISGDPMGVVTALQISRQVLRNIKQNLFWAFGYNTLLIPLAAGVFYPLLGVLLSPVFAAGAMAMSSVFVLTNALRLRWMSFGEAQ</sequence>
<feature type="transmembrane region" description="Helical" evidence="20">
    <location>
        <begin position="231"/>
        <end position="251"/>
    </location>
</feature>
<dbReference type="PROSITE" id="PS01047">
    <property type="entry name" value="HMA_1"/>
    <property type="match status" value="1"/>
</dbReference>
<keyword evidence="6" id="KW-0597">Phosphoprotein</keyword>
<evidence type="ECO:0000256" key="3">
    <source>
        <dbReference type="ARBA" id="ARBA00012517"/>
    </source>
</evidence>
<keyword evidence="11 20" id="KW-0067">ATP-binding</keyword>
<dbReference type="Gene3D" id="3.40.50.1000">
    <property type="entry name" value="HAD superfamily/HAD-like"/>
    <property type="match status" value="1"/>
</dbReference>